<gene>
    <name evidence="3" type="ORF">V5799_002568</name>
</gene>
<dbReference type="InterPro" id="IPR013785">
    <property type="entry name" value="Aldolase_TIM"/>
</dbReference>
<sequence>MAVSVMHSVPLQEVATAAGPDAVLWAQLDIRRKRSLTLDDALLAERCGFAALVVTLDAPLVGRKAAPGVTDPVSKAFAETLSCAMLQVWITPQAFLCHASSLDHASSKCFVATSFKDNLSLLPSWKAATWDGPAHVFSSTPTASMITDSTSYLSSVDIEPLCGHGEAFRMKPSEMFILLLQAFLCRASTLDHASTTTRDGPAHVFPSTPTAAMITGSASYSRSVDIELLCGHGEAFRMKPSETFILFLQAFLCHASTLDHASSFPVPCFKYGSRLKYVLCRYQLQRQSFAATCVESCHLERTCARVSFDAYCGNGYGQRQLLKLSRDRATLWARRSLQDETF</sequence>
<proteinExistence type="predicted"/>
<protein>
    <recommendedName>
        <fullName evidence="2">FMN-dependent dehydrogenase domain-containing protein</fullName>
    </recommendedName>
</protein>
<feature type="domain" description="FMN-dependent dehydrogenase" evidence="2">
    <location>
        <begin position="1"/>
        <end position="118"/>
    </location>
</feature>
<dbReference type="GO" id="GO:0016491">
    <property type="term" value="F:oxidoreductase activity"/>
    <property type="evidence" value="ECO:0007669"/>
    <property type="project" value="InterPro"/>
</dbReference>
<accession>A0AAQ4CWZ0</accession>
<dbReference type="SUPFAM" id="SSF51395">
    <property type="entry name" value="FMN-linked oxidoreductases"/>
    <property type="match status" value="1"/>
</dbReference>
<keyword evidence="4" id="KW-1185">Reference proteome</keyword>
<comment type="cofactor">
    <cofactor evidence="1">
        <name>FMN</name>
        <dbReference type="ChEBI" id="CHEBI:58210"/>
    </cofactor>
</comment>
<dbReference type="Gene3D" id="3.20.20.70">
    <property type="entry name" value="Aldolase class I"/>
    <property type="match status" value="1"/>
</dbReference>
<comment type="caution">
    <text evidence="3">The sequence shown here is derived from an EMBL/GenBank/DDBJ whole genome shotgun (WGS) entry which is preliminary data.</text>
</comment>
<evidence type="ECO:0000256" key="1">
    <source>
        <dbReference type="ARBA" id="ARBA00001917"/>
    </source>
</evidence>
<dbReference type="InterPro" id="IPR000262">
    <property type="entry name" value="FMN-dep_DH"/>
</dbReference>
<evidence type="ECO:0000313" key="3">
    <source>
        <dbReference type="EMBL" id="KAK8754730.1"/>
    </source>
</evidence>
<dbReference type="Proteomes" id="UP001321473">
    <property type="component" value="Unassembled WGS sequence"/>
</dbReference>
<reference evidence="3 4" key="1">
    <citation type="journal article" date="2023" name="Arcadia Sci">
        <title>De novo assembly of a long-read Amblyomma americanum tick genome.</title>
        <authorList>
            <person name="Chou S."/>
            <person name="Poskanzer K.E."/>
            <person name="Rollins M."/>
            <person name="Thuy-Boun P.S."/>
        </authorList>
    </citation>
    <scope>NUCLEOTIDE SEQUENCE [LARGE SCALE GENOMIC DNA]</scope>
    <source>
        <strain evidence="3">F_SG_1</strain>
        <tissue evidence="3">Salivary glands</tissue>
    </source>
</reference>
<organism evidence="3 4">
    <name type="scientific">Amblyomma americanum</name>
    <name type="common">Lone star tick</name>
    <dbReference type="NCBI Taxonomy" id="6943"/>
    <lineage>
        <taxon>Eukaryota</taxon>
        <taxon>Metazoa</taxon>
        <taxon>Ecdysozoa</taxon>
        <taxon>Arthropoda</taxon>
        <taxon>Chelicerata</taxon>
        <taxon>Arachnida</taxon>
        <taxon>Acari</taxon>
        <taxon>Parasitiformes</taxon>
        <taxon>Ixodida</taxon>
        <taxon>Ixodoidea</taxon>
        <taxon>Ixodidae</taxon>
        <taxon>Amblyomminae</taxon>
        <taxon>Amblyomma</taxon>
    </lineage>
</organism>
<dbReference type="AlphaFoldDB" id="A0AAQ4CWZ0"/>
<dbReference type="Pfam" id="PF01070">
    <property type="entry name" value="FMN_dh"/>
    <property type="match status" value="1"/>
</dbReference>
<evidence type="ECO:0000259" key="2">
    <source>
        <dbReference type="Pfam" id="PF01070"/>
    </source>
</evidence>
<evidence type="ECO:0000313" key="4">
    <source>
        <dbReference type="Proteomes" id="UP001321473"/>
    </source>
</evidence>
<dbReference type="EMBL" id="JARKHS020036864">
    <property type="protein sequence ID" value="KAK8754730.1"/>
    <property type="molecule type" value="Genomic_DNA"/>
</dbReference>
<name>A0AAQ4CWZ0_AMBAM</name>